<reference evidence="1" key="1">
    <citation type="journal article" date="2014" name="Int. J. Syst. Evol. Microbiol.">
        <title>Complete genome sequence of Corynebacterium casei LMG S-19264T (=DSM 44701T), isolated from a smear-ripened cheese.</title>
        <authorList>
            <consortium name="US DOE Joint Genome Institute (JGI-PGF)"/>
            <person name="Walter F."/>
            <person name="Albersmeier A."/>
            <person name="Kalinowski J."/>
            <person name="Ruckert C."/>
        </authorList>
    </citation>
    <scope>NUCLEOTIDE SEQUENCE</scope>
    <source>
        <strain evidence="1">CGMCC 1.15095</strain>
    </source>
</reference>
<name>A0A916X5T6_9SPHN</name>
<dbReference type="RefSeq" id="WP_188772718.1">
    <property type="nucleotide sequence ID" value="NZ_BMHK01000032.1"/>
</dbReference>
<accession>A0A916X5T6</accession>
<evidence type="ECO:0000313" key="1">
    <source>
        <dbReference type="EMBL" id="GGC12068.1"/>
    </source>
</evidence>
<comment type="caution">
    <text evidence="1">The sequence shown here is derived from an EMBL/GenBank/DDBJ whole genome shotgun (WGS) entry which is preliminary data.</text>
</comment>
<organism evidence="1 2">
    <name type="scientific">Novosphingobium endophyticum</name>
    <dbReference type="NCBI Taxonomy" id="1955250"/>
    <lineage>
        <taxon>Bacteria</taxon>
        <taxon>Pseudomonadati</taxon>
        <taxon>Pseudomonadota</taxon>
        <taxon>Alphaproteobacteria</taxon>
        <taxon>Sphingomonadales</taxon>
        <taxon>Sphingomonadaceae</taxon>
        <taxon>Novosphingobium</taxon>
    </lineage>
</organism>
<keyword evidence="2" id="KW-1185">Reference proteome</keyword>
<gene>
    <name evidence="1" type="ORF">GCM10011494_33570</name>
</gene>
<sequence length="67" mass="7503">MGVLSRGERSRPTVKTGKARLQEAGLDVNDELLEGIIRNLVVLQVHAATLDQFDAKSHHWMMEGRYG</sequence>
<evidence type="ECO:0000313" key="2">
    <source>
        <dbReference type="Proteomes" id="UP000608154"/>
    </source>
</evidence>
<proteinExistence type="predicted"/>
<dbReference type="AlphaFoldDB" id="A0A916X5T6"/>
<dbReference type="Proteomes" id="UP000608154">
    <property type="component" value="Unassembled WGS sequence"/>
</dbReference>
<dbReference type="EMBL" id="BMHK01000032">
    <property type="protein sequence ID" value="GGC12068.1"/>
    <property type="molecule type" value="Genomic_DNA"/>
</dbReference>
<protein>
    <submittedName>
        <fullName evidence="1">Uncharacterized protein</fullName>
    </submittedName>
</protein>
<reference evidence="1" key="2">
    <citation type="submission" date="2020-09" db="EMBL/GenBank/DDBJ databases">
        <authorList>
            <person name="Sun Q."/>
            <person name="Zhou Y."/>
        </authorList>
    </citation>
    <scope>NUCLEOTIDE SEQUENCE</scope>
    <source>
        <strain evidence="1">CGMCC 1.15095</strain>
    </source>
</reference>